<dbReference type="Gene3D" id="3.30.70.330">
    <property type="match status" value="1"/>
</dbReference>
<dbReference type="EMBL" id="JABCKI010000055">
    <property type="protein sequence ID" value="KAG5653409.1"/>
    <property type="molecule type" value="Genomic_DNA"/>
</dbReference>
<protein>
    <recommendedName>
        <fullName evidence="4">Large ribosomal subunit protein uL23m</fullName>
    </recommendedName>
</protein>
<dbReference type="AlphaFoldDB" id="A0A9P7GMJ8"/>
<evidence type="ECO:0000256" key="5">
    <source>
        <dbReference type="SAM" id="MobiDB-lite"/>
    </source>
</evidence>
<dbReference type="GO" id="GO:0032543">
    <property type="term" value="P:mitochondrial translation"/>
    <property type="evidence" value="ECO:0007669"/>
    <property type="project" value="TreeGrafter"/>
</dbReference>
<evidence type="ECO:0000256" key="2">
    <source>
        <dbReference type="ARBA" id="ARBA00022980"/>
    </source>
</evidence>
<evidence type="ECO:0000256" key="4">
    <source>
        <dbReference type="ARBA" id="ARBA00039977"/>
    </source>
</evidence>
<keyword evidence="2" id="KW-0689">Ribosomal protein</keyword>
<dbReference type="InterPro" id="IPR012678">
    <property type="entry name" value="Ribosomal_uL23/eL15/eS24_sf"/>
</dbReference>
<dbReference type="InterPro" id="IPR012677">
    <property type="entry name" value="Nucleotide-bd_a/b_plait_sf"/>
</dbReference>
<comment type="caution">
    <text evidence="6">The sequence shown here is derived from an EMBL/GenBank/DDBJ whole genome shotgun (WGS) entry which is preliminary data.</text>
</comment>
<organism evidence="6 7">
    <name type="scientific">Sphagnurus paluster</name>
    <dbReference type="NCBI Taxonomy" id="117069"/>
    <lineage>
        <taxon>Eukaryota</taxon>
        <taxon>Fungi</taxon>
        <taxon>Dikarya</taxon>
        <taxon>Basidiomycota</taxon>
        <taxon>Agaricomycotina</taxon>
        <taxon>Agaricomycetes</taxon>
        <taxon>Agaricomycetidae</taxon>
        <taxon>Agaricales</taxon>
        <taxon>Tricholomatineae</taxon>
        <taxon>Lyophyllaceae</taxon>
        <taxon>Sphagnurus</taxon>
    </lineage>
</organism>
<reference evidence="6" key="2">
    <citation type="submission" date="2021-10" db="EMBL/GenBank/DDBJ databases">
        <title>Phylogenomics reveals ancestral predisposition of the termite-cultivated fungus Termitomyces towards a domesticated lifestyle.</title>
        <authorList>
            <person name="Auxier B."/>
            <person name="Grum-Grzhimaylo A."/>
            <person name="Cardenas M.E."/>
            <person name="Lodge J.D."/>
            <person name="Laessoe T."/>
            <person name="Pedersen O."/>
            <person name="Smith M.E."/>
            <person name="Kuyper T.W."/>
            <person name="Franco-Molano E.A."/>
            <person name="Baroni T.J."/>
            <person name="Aanen D.K."/>
        </authorList>
    </citation>
    <scope>NUCLEOTIDE SEQUENCE</scope>
    <source>
        <strain evidence="6">D49</strain>
    </source>
</reference>
<reference evidence="6" key="1">
    <citation type="submission" date="2021-02" db="EMBL/GenBank/DDBJ databases">
        <authorList>
            <person name="Nieuwenhuis M."/>
            <person name="Van De Peppel L.J.J."/>
        </authorList>
    </citation>
    <scope>NUCLEOTIDE SEQUENCE</scope>
    <source>
        <strain evidence="6">D49</strain>
    </source>
</reference>
<gene>
    <name evidence="6" type="ORF">H0H81_000696</name>
</gene>
<dbReference type="OrthoDB" id="275582at2759"/>
<dbReference type="PANTHER" id="PTHR12059">
    <property type="entry name" value="RIBOSOMAL PROTEIN L23-RELATED"/>
    <property type="match status" value="1"/>
</dbReference>
<evidence type="ECO:0000256" key="1">
    <source>
        <dbReference type="ARBA" id="ARBA00006700"/>
    </source>
</evidence>
<keyword evidence="3" id="KW-0687">Ribonucleoprotein</keyword>
<dbReference type="PANTHER" id="PTHR12059:SF5">
    <property type="entry name" value="LARGE RIBOSOMAL SUBUNIT PROTEIN UL23M"/>
    <property type="match status" value="1"/>
</dbReference>
<feature type="region of interest" description="Disordered" evidence="5">
    <location>
        <begin position="306"/>
        <end position="325"/>
    </location>
</feature>
<dbReference type="GO" id="GO:0003735">
    <property type="term" value="F:structural constituent of ribosome"/>
    <property type="evidence" value="ECO:0007669"/>
    <property type="project" value="InterPro"/>
</dbReference>
<name>A0A9P7GMJ8_9AGAR</name>
<dbReference type="GO" id="GO:0005762">
    <property type="term" value="C:mitochondrial large ribosomal subunit"/>
    <property type="evidence" value="ECO:0007669"/>
    <property type="project" value="TreeGrafter"/>
</dbReference>
<evidence type="ECO:0000256" key="3">
    <source>
        <dbReference type="ARBA" id="ARBA00023274"/>
    </source>
</evidence>
<evidence type="ECO:0000313" key="7">
    <source>
        <dbReference type="Proteomes" id="UP000717328"/>
    </source>
</evidence>
<dbReference type="SUPFAM" id="SSF54189">
    <property type="entry name" value="Ribosomal proteins S24e, L23 and L15e"/>
    <property type="match status" value="1"/>
</dbReference>
<sequence>MQAFALTARRLYSTKPPAVLPEAARIARTSSTPLAVRLRRRKKFGPTAVGTSDSTPEGLTPTELARYKRLRATGQLKVIGGEPVSEVQWLERMNERRSRVRGLKTVQRNGQEETEVLGRRVYLPNIIIRLVRNNTLKGEPYNPYEATFRIPKSVTKTDLRSYLLSIYGVQTTYIRTDNYISPLFPRLGNKRKSFKTYKRAVVGLVDPFYYPQRIEDMPAVQKEEREKWIEDTFQIQATRSLQKYELLRMTQGQGKGWKFKEPLATKRSHILRLVAERREKREGLIIGQAREWQQMRARGESITLKAPSKDLIAPPTGELSSVPAN</sequence>
<comment type="similarity">
    <text evidence="1">Belongs to the universal ribosomal protein uL23 family.</text>
</comment>
<proteinExistence type="inferred from homology"/>
<keyword evidence="7" id="KW-1185">Reference proteome</keyword>
<accession>A0A9P7GMJ8</accession>
<dbReference type="Proteomes" id="UP000717328">
    <property type="component" value="Unassembled WGS sequence"/>
</dbReference>
<dbReference type="InterPro" id="IPR013025">
    <property type="entry name" value="Ribosomal_uL23-like"/>
</dbReference>
<evidence type="ECO:0000313" key="6">
    <source>
        <dbReference type="EMBL" id="KAG5653409.1"/>
    </source>
</evidence>